<keyword evidence="2" id="KW-1185">Reference proteome</keyword>
<comment type="caution">
    <text evidence="1">The sequence shown here is derived from an EMBL/GenBank/DDBJ whole genome shotgun (WGS) entry which is preliminary data.</text>
</comment>
<organism evidence="1 2">
    <name type="scientific">Streptosporangium becharense</name>
    <dbReference type="NCBI Taxonomy" id="1816182"/>
    <lineage>
        <taxon>Bacteria</taxon>
        <taxon>Bacillati</taxon>
        <taxon>Actinomycetota</taxon>
        <taxon>Actinomycetes</taxon>
        <taxon>Streptosporangiales</taxon>
        <taxon>Streptosporangiaceae</taxon>
        <taxon>Streptosporangium</taxon>
    </lineage>
</organism>
<gene>
    <name evidence="1" type="ORF">F4562_006512</name>
</gene>
<protein>
    <submittedName>
        <fullName evidence="1">Uncharacterized protein</fullName>
    </submittedName>
</protein>
<proteinExistence type="predicted"/>
<evidence type="ECO:0000313" key="2">
    <source>
        <dbReference type="Proteomes" id="UP000540685"/>
    </source>
</evidence>
<name>A0A7W9MJV2_9ACTN</name>
<reference evidence="1 2" key="1">
    <citation type="submission" date="2020-08" db="EMBL/GenBank/DDBJ databases">
        <title>Sequencing the genomes of 1000 actinobacteria strains.</title>
        <authorList>
            <person name="Klenk H.-P."/>
        </authorList>
    </citation>
    <scope>NUCLEOTIDE SEQUENCE [LARGE SCALE GENOMIC DNA]</scope>
    <source>
        <strain evidence="1 2">DSM 46887</strain>
    </source>
</reference>
<sequence length="57" mass="5964">MLAQGMVNETNGQVVDAGALSATLGDGQARTRAEPTRFAGLPRFTVPRRLGAPMNHG</sequence>
<dbReference type="EMBL" id="JACHMP010000001">
    <property type="protein sequence ID" value="MBB5823450.1"/>
    <property type="molecule type" value="Genomic_DNA"/>
</dbReference>
<accession>A0A7W9MJV2</accession>
<dbReference type="Proteomes" id="UP000540685">
    <property type="component" value="Unassembled WGS sequence"/>
</dbReference>
<evidence type="ECO:0000313" key="1">
    <source>
        <dbReference type="EMBL" id="MBB5823450.1"/>
    </source>
</evidence>
<dbReference type="AlphaFoldDB" id="A0A7W9MJV2"/>